<keyword evidence="1" id="KW-0472">Membrane</keyword>
<evidence type="ECO:0000313" key="3">
    <source>
        <dbReference type="Proteomes" id="UP001255185"/>
    </source>
</evidence>
<accession>A0ABU1TMX7</accession>
<feature type="transmembrane region" description="Helical" evidence="1">
    <location>
        <begin position="191"/>
        <end position="214"/>
    </location>
</feature>
<dbReference type="InterPro" id="IPR043739">
    <property type="entry name" value="DUF5684"/>
</dbReference>
<feature type="transmembrane region" description="Helical" evidence="1">
    <location>
        <begin position="34"/>
        <end position="53"/>
    </location>
</feature>
<dbReference type="Proteomes" id="UP001255185">
    <property type="component" value="Unassembled WGS sequence"/>
</dbReference>
<feature type="transmembrane region" description="Helical" evidence="1">
    <location>
        <begin position="65"/>
        <end position="89"/>
    </location>
</feature>
<name>A0ABU1TMX7_9FLAO</name>
<keyword evidence="3" id="KW-1185">Reference proteome</keyword>
<dbReference type="Pfam" id="PF18936">
    <property type="entry name" value="DUF5684"/>
    <property type="match status" value="1"/>
</dbReference>
<feature type="transmembrane region" description="Helical" evidence="1">
    <location>
        <begin position="147"/>
        <end position="171"/>
    </location>
</feature>
<evidence type="ECO:0000256" key="1">
    <source>
        <dbReference type="SAM" id="Phobius"/>
    </source>
</evidence>
<comment type="caution">
    <text evidence="2">The sequence shown here is derived from an EMBL/GenBank/DDBJ whole genome shotgun (WGS) entry which is preliminary data.</text>
</comment>
<organism evidence="2 3">
    <name type="scientific">Flavobacterium arsenatis</name>
    <dbReference type="NCBI Taxonomy" id="1484332"/>
    <lineage>
        <taxon>Bacteria</taxon>
        <taxon>Pseudomonadati</taxon>
        <taxon>Bacteroidota</taxon>
        <taxon>Flavobacteriia</taxon>
        <taxon>Flavobacteriales</taxon>
        <taxon>Flavobacteriaceae</taxon>
        <taxon>Flavobacterium</taxon>
    </lineage>
</organism>
<dbReference type="EMBL" id="JAVDVI010000004">
    <property type="protein sequence ID" value="MDR6967311.1"/>
    <property type="molecule type" value="Genomic_DNA"/>
</dbReference>
<feature type="transmembrane region" description="Helical" evidence="1">
    <location>
        <begin position="7"/>
        <end position="28"/>
    </location>
</feature>
<proteinExistence type="predicted"/>
<gene>
    <name evidence="2" type="ORF">J2X31_001318</name>
</gene>
<keyword evidence="1" id="KW-1133">Transmembrane helix</keyword>
<evidence type="ECO:0000313" key="2">
    <source>
        <dbReference type="EMBL" id="MDR6967311.1"/>
    </source>
</evidence>
<keyword evidence="1" id="KW-0812">Transmembrane</keyword>
<protein>
    <submittedName>
        <fullName evidence="2">Uncharacterized protein</fullName>
    </submittedName>
</protein>
<sequence>MKHKSTIIKFLIILVLFELIINVLKLIIPAQIQYLEFSYIFTVVRAIFFILLLKELYKHKVKFGFALLTVLAFPILIQIIQVCLGNIFIHFCPQQTNDIGNQGLIGLLNEMQNNDCPFVTQFSFLFYIEYPVFCIKQFFSTNEFSYFWGLLFSPYVFYFFLFFKFSLFKVFEENNRNPYLSFIPVVNNITILKICKLPVSWIFILFIPFVRLFWFYKINKRLCEIHNTNQSNAIWMTLIPPIFYAKLVYK</sequence>
<reference evidence="2 3" key="1">
    <citation type="submission" date="2023-07" db="EMBL/GenBank/DDBJ databases">
        <title>Sorghum-associated microbial communities from plants grown in Nebraska, USA.</title>
        <authorList>
            <person name="Schachtman D."/>
        </authorList>
    </citation>
    <scope>NUCLEOTIDE SEQUENCE [LARGE SCALE GENOMIC DNA]</scope>
    <source>
        <strain evidence="2 3">3773</strain>
    </source>
</reference>